<proteinExistence type="predicted"/>
<feature type="compositionally biased region" description="Pro residues" evidence="1">
    <location>
        <begin position="151"/>
        <end position="162"/>
    </location>
</feature>
<feature type="chain" id="PRO_5014915003" evidence="2">
    <location>
        <begin position="29"/>
        <end position="178"/>
    </location>
</feature>
<dbReference type="EMBL" id="GGFM01009610">
    <property type="protein sequence ID" value="MBW30361.1"/>
    <property type="molecule type" value="Transcribed_RNA"/>
</dbReference>
<dbReference type="AlphaFoldDB" id="A0A2M3ZP98"/>
<organism evidence="3">
    <name type="scientific">Anopheles braziliensis</name>
    <dbReference type="NCBI Taxonomy" id="58242"/>
    <lineage>
        <taxon>Eukaryota</taxon>
        <taxon>Metazoa</taxon>
        <taxon>Ecdysozoa</taxon>
        <taxon>Arthropoda</taxon>
        <taxon>Hexapoda</taxon>
        <taxon>Insecta</taxon>
        <taxon>Pterygota</taxon>
        <taxon>Neoptera</taxon>
        <taxon>Endopterygota</taxon>
        <taxon>Diptera</taxon>
        <taxon>Nematocera</taxon>
        <taxon>Culicoidea</taxon>
        <taxon>Culicidae</taxon>
        <taxon>Anophelinae</taxon>
        <taxon>Anopheles</taxon>
    </lineage>
</organism>
<name>A0A2M3ZP98_9DIPT</name>
<accession>A0A2M3ZP98</accession>
<protein>
    <submittedName>
        <fullName evidence="3">Putative secreted peptide</fullName>
    </submittedName>
</protein>
<feature type="signal peptide" evidence="2">
    <location>
        <begin position="1"/>
        <end position="28"/>
    </location>
</feature>
<keyword evidence="2" id="KW-0732">Signal</keyword>
<feature type="region of interest" description="Disordered" evidence="1">
    <location>
        <begin position="144"/>
        <end position="166"/>
    </location>
</feature>
<reference evidence="3" key="1">
    <citation type="submission" date="2018-01" db="EMBL/GenBank/DDBJ databases">
        <title>An insight into the sialome of Amazonian anophelines.</title>
        <authorList>
            <person name="Ribeiro J.M."/>
            <person name="Scarpassa V."/>
            <person name="Calvo E."/>
        </authorList>
    </citation>
    <scope>NUCLEOTIDE SEQUENCE</scope>
    <source>
        <tissue evidence="3">Salivary glands</tissue>
    </source>
</reference>
<evidence type="ECO:0000256" key="1">
    <source>
        <dbReference type="SAM" id="MobiDB-lite"/>
    </source>
</evidence>
<evidence type="ECO:0000313" key="3">
    <source>
        <dbReference type="EMBL" id="MBW30361.1"/>
    </source>
</evidence>
<sequence length="178" mass="19923">MMHGGGCSHYCWNWLLLSLLMSVDRCTAHGTWYFCHRSKVLTVVATSAAQGYHSRHSQVPSFPSSRNPSTHSLHCCWPGTGSVLCVCAVEAGVLVPCPPVEAGTARNCIHPECWNDRCPCSPRVARRSTCHSISCNHRHVSDRRCSASPSHPLPHTPVPYPFPRRDRYRDRHRTANHC</sequence>
<evidence type="ECO:0000256" key="2">
    <source>
        <dbReference type="SAM" id="SignalP"/>
    </source>
</evidence>